<gene>
    <name evidence="1" type="ORF">BOLC4T23025H</name>
</gene>
<dbReference type="EMBL" id="LR031873">
    <property type="protein sequence ID" value="VDD06467.1"/>
    <property type="molecule type" value="Genomic_DNA"/>
</dbReference>
<sequence length="122" mass="14845">MEGESINHVLFTCPAARLVWAQSNFPFPRRGFENMTLFENFNYLLFLPRYLKVPDEIGRMFPWILWIIWKNRNLFLFEGKEFAVEDTMAKVIEDSGHWFEVQKRRDEEDEAGNRELRVRNRW</sequence>
<evidence type="ECO:0008006" key="2">
    <source>
        <dbReference type="Google" id="ProtNLM"/>
    </source>
</evidence>
<organism evidence="1">
    <name type="scientific">Brassica oleracea</name>
    <name type="common">Wild cabbage</name>
    <dbReference type="NCBI Taxonomy" id="3712"/>
    <lineage>
        <taxon>Eukaryota</taxon>
        <taxon>Viridiplantae</taxon>
        <taxon>Streptophyta</taxon>
        <taxon>Embryophyta</taxon>
        <taxon>Tracheophyta</taxon>
        <taxon>Spermatophyta</taxon>
        <taxon>Magnoliopsida</taxon>
        <taxon>eudicotyledons</taxon>
        <taxon>Gunneridae</taxon>
        <taxon>Pentapetalae</taxon>
        <taxon>rosids</taxon>
        <taxon>malvids</taxon>
        <taxon>Brassicales</taxon>
        <taxon>Brassicaceae</taxon>
        <taxon>Brassiceae</taxon>
        <taxon>Brassica</taxon>
    </lineage>
</organism>
<name>A0A3P6BK79_BRAOL</name>
<proteinExistence type="predicted"/>
<dbReference type="AlphaFoldDB" id="A0A3P6BK79"/>
<protein>
    <recommendedName>
        <fullName evidence="2">Reverse transcriptase zinc-binding domain-containing protein</fullName>
    </recommendedName>
</protein>
<reference evidence="1" key="1">
    <citation type="submission" date="2018-11" db="EMBL/GenBank/DDBJ databases">
        <authorList>
            <consortium name="Genoscope - CEA"/>
            <person name="William W."/>
        </authorList>
    </citation>
    <scope>NUCLEOTIDE SEQUENCE</scope>
</reference>
<accession>A0A3P6BK79</accession>
<evidence type="ECO:0000313" key="1">
    <source>
        <dbReference type="EMBL" id="VDD06467.1"/>
    </source>
</evidence>